<name>A0ABY8PMR5_9BACT</name>
<dbReference type="InterPro" id="IPR025209">
    <property type="entry name" value="DUF4209"/>
</dbReference>
<evidence type="ECO:0000313" key="4">
    <source>
        <dbReference type="Proteomes" id="UP001232493"/>
    </source>
</evidence>
<dbReference type="EMBL" id="CP069362">
    <property type="protein sequence ID" value="WGS63937.1"/>
    <property type="molecule type" value="Genomic_DNA"/>
</dbReference>
<dbReference type="Pfam" id="PF13910">
    <property type="entry name" value="DUF4209"/>
    <property type="match status" value="1"/>
</dbReference>
<gene>
    <name evidence="3" type="ORF">JRV97_06035</name>
</gene>
<accession>A0ABY8PMR5</accession>
<keyword evidence="4" id="KW-1185">Reference proteome</keyword>
<dbReference type="RefSeq" id="WP_280997200.1">
    <property type="nucleotide sequence ID" value="NZ_CP069362.1"/>
</dbReference>
<proteinExistence type="predicted"/>
<feature type="domain" description="DUF4209" evidence="2">
    <location>
        <begin position="491"/>
        <end position="580"/>
    </location>
</feature>
<dbReference type="Proteomes" id="UP001232493">
    <property type="component" value="Chromosome"/>
</dbReference>
<reference evidence="3 4" key="1">
    <citation type="submission" date="2021-02" db="EMBL/GenBank/DDBJ databases">
        <title>Characterization of Marinitoga sp. nov. str. BP5-C20A.</title>
        <authorList>
            <person name="Erauso G."/>
            <person name="Postec A."/>
        </authorList>
    </citation>
    <scope>NUCLEOTIDE SEQUENCE [LARGE SCALE GENOMIC DNA]</scope>
    <source>
        <strain evidence="3 4">BP5-C20A</strain>
    </source>
</reference>
<evidence type="ECO:0000259" key="2">
    <source>
        <dbReference type="Pfam" id="PF13910"/>
    </source>
</evidence>
<keyword evidence="1" id="KW-0175">Coiled coil</keyword>
<organism evidence="3 4">
    <name type="scientific">Marinitoga aeolica</name>
    <dbReference type="NCBI Taxonomy" id="2809031"/>
    <lineage>
        <taxon>Bacteria</taxon>
        <taxon>Thermotogati</taxon>
        <taxon>Thermotogota</taxon>
        <taxon>Thermotogae</taxon>
        <taxon>Petrotogales</taxon>
        <taxon>Petrotogaceae</taxon>
        <taxon>Marinitoga</taxon>
    </lineage>
</organism>
<evidence type="ECO:0000313" key="3">
    <source>
        <dbReference type="EMBL" id="WGS63937.1"/>
    </source>
</evidence>
<feature type="coiled-coil region" evidence="1">
    <location>
        <begin position="216"/>
        <end position="243"/>
    </location>
</feature>
<protein>
    <submittedName>
        <fullName evidence="3">DUF4209 domain-containing protein</fullName>
    </submittedName>
</protein>
<sequence length="589" mass="69333">MDKEHKNKEIKKFLYELDAISEKISEYEISQKIKSFIKNEFEKDPPEILIWEQIAFDLIENCNDNKMCWDTYFGPFSVWSNEKGEMFEYPSIQKLSSEIIIYWEKRAKESKHPILRARYSNLVWDFSSIITGKKPDYSIAQIFVDSVVEIMEKDLHKYTIDVIKNKAKRALSIALSINDKKLINILIDTIINYEEKISEDDKPGLWGFSYELLIKNKNIKLSKDKKQIIIERLEERFKRLLMRNDYWAVKRAVVLLVDYYSRHQKKEKTKEILINFEKVIQRLSGQISFFTKSFFLEELYHFYIKYGLKKEADRISFEIKKIGKNVVSELKTIEASIKISNEEIKKFIDNIIVNDLRNSLKKVALYYIPKKEEIKTQLRELSQEAPLTYLFSRKIIDREGRVICSVGSLEEDMDGHISLQISQNMGIDAFLLNETINTLIKKFDLDVKKIVDYFYESPIFDEKRREFFIQGIEAYLNKEFIKALHILIPQIEAIIRNLAELIGIPVLKTSSSDGFNYKTLDGLLRENRAIGILTEDMSLYLRVLLTDPRGWNLRNNMCHGISNVEDFNQISADRIFHALLCLALVKEEK</sequence>
<evidence type="ECO:0000256" key="1">
    <source>
        <dbReference type="SAM" id="Coils"/>
    </source>
</evidence>